<reference evidence="2" key="3">
    <citation type="submission" date="2011-03" db="EMBL/GenBank/DDBJ databases">
        <title>Annotation of Magnaporthe poae ATCC 64411.</title>
        <authorList>
            <person name="Ma L.-J."/>
            <person name="Dead R."/>
            <person name="Young S.K."/>
            <person name="Zeng Q."/>
            <person name="Gargeya S."/>
            <person name="Fitzgerald M."/>
            <person name="Haas B."/>
            <person name="Abouelleil A."/>
            <person name="Alvarado L."/>
            <person name="Arachchi H.M."/>
            <person name="Berlin A."/>
            <person name="Brown A."/>
            <person name="Chapman S.B."/>
            <person name="Chen Z."/>
            <person name="Dunbar C."/>
            <person name="Freedman E."/>
            <person name="Gearin G."/>
            <person name="Gellesch M."/>
            <person name="Goldberg J."/>
            <person name="Griggs A."/>
            <person name="Gujja S."/>
            <person name="Heiman D."/>
            <person name="Howarth C."/>
            <person name="Larson L."/>
            <person name="Lui A."/>
            <person name="MacDonald P.J.P."/>
            <person name="Mehta T."/>
            <person name="Montmayeur A."/>
            <person name="Murphy C."/>
            <person name="Neiman D."/>
            <person name="Pearson M."/>
            <person name="Priest M."/>
            <person name="Roberts A."/>
            <person name="Saif S."/>
            <person name="Shea T."/>
            <person name="Shenoy N."/>
            <person name="Sisk P."/>
            <person name="Stolte C."/>
            <person name="Sykes S."/>
            <person name="Yandava C."/>
            <person name="Wortman J."/>
            <person name="Nusbaum C."/>
            <person name="Birren B."/>
        </authorList>
    </citation>
    <scope>NUCLEOTIDE SEQUENCE</scope>
    <source>
        <strain evidence="2">ATCC 64411</strain>
    </source>
</reference>
<accession>A0A0C4DNV7</accession>
<reference evidence="4" key="1">
    <citation type="submission" date="2010-05" db="EMBL/GenBank/DDBJ databases">
        <title>The genome sequence of Magnaporthe poae strain ATCC 64411.</title>
        <authorList>
            <person name="Ma L.-J."/>
            <person name="Dead R."/>
            <person name="Young S."/>
            <person name="Zeng Q."/>
            <person name="Koehrsen M."/>
            <person name="Alvarado L."/>
            <person name="Berlin A."/>
            <person name="Chapman S.B."/>
            <person name="Chen Z."/>
            <person name="Freedman E."/>
            <person name="Gellesch M."/>
            <person name="Goldberg J."/>
            <person name="Griggs A."/>
            <person name="Gujja S."/>
            <person name="Heilman E.R."/>
            <person name="Heiman D."/>
            <person name="Hepburn T."/>
            <person name="Howarth C."/>
            <person name="Jen D."/>
            <person name="Larson L."/>
            <person name="Mehta T."/>
            <person name="Neiman D."/>
            <person name="Pearson M."/>
            <person name="Roberts A."/>
            <person name="Saif S."/>
            <person name="Shea T."/>
            <person name="Shenoy N."/>
            <person name="Sisk P."/>
            <person name="Stolte C."/>
            <person name="Sykes S."/>
            <person name="Walk T."/>
            <person name="White J."/>
            <person name="Yandava C."/>
            <person name="Haas B."/>
            <person name="Nusbaum C."/>
            <person name="Birren B."/>
        </authorList>
    </citation>
    <scope>NUCLEOTIDE SEQUENCE [LARGE SCALE GENOMIC DNA]</scope>
    <source>
        <strain evidence="4">ATCC 64411 / 73-15</strain>
    </source>
</reference>
<evidence type="ECO:0000313" key="2">
    <source>
        <dbReference type="EMBL" id="KLU82432.1"/>
    </source>
</evidence>
<reference evidence="2" key="2">
    <citation type="submission" date="2010-05" db="EMBL/GenBank/DDBJ databases">
        <title>The Genome Sequence of Magnaporthe poae strain ATCC 64411.</title>
        <authorList>
            <consortium name="The Broad Institute Genome Sequencing Platform"/>
            <consortium name="Broad Institute Genome Sequencing Center for Infectious Disease"/>
            <person name="Ma L.-J."/>
            <person name="Dead R."/>
            <person name="Young S."/>
            <person name="Zeng Q."/>
            <person name="Koehrsen M."/>
            <person name="Alvarado L."/>
            <person name="Berlin A."/>
            <person name="Chapman S.B."/>
            <person name="Chen Z."/>
            <person name="Freedman E."/>
            <person name="Gellesch M."/>
            <person name="Goldberg J."/>
            <person name="Griggs A."/>
            <person name="Gujja S."/>
            <person name="Heilman E.R."/>
            <person name="Heiman D."/>
            <person name="Hepburn T."/>
            <person name="Howarth C."/>
            <person name="Jen D."/>
            <person name="Larson L."/>
            <person name="Mehta T."/>
            <person name="Neiman D."/>
            <person name="Pearson M."/>
            <person name="Roberts A."/>
            <person name="Saif S."/>
            <person name="Shea T."/>
            <person name="Shenoy N."/>
            <person name="Sisk P."/>
            <person name="Stolte C."/>
            <person name="Sykes S."/>
            <person name="Walk T."/>
            <person name="White J."/>
            <person name="Yandava C."/>
            <person name="Haas B."/>
            <person name="Nusbaum C."/>
            <person name="Birren B."/>
        </authorList>
    </citation>
    <scope>NUCLEOTIDE SEQUENCE</scope>
    <source>
        <strain evidence="2">ATCC 64411</strain>
    </source>
</reference>
<gene>
    <name evidence="2" type="ORF">MAPG_01504</name>
</gene>
<evidence type="ECO:0000256" key="1">
    <source>
        <dbReference type="SAM" id="SignalP"/>
    </source>
</evidence>
<dbReference type="EnsemblFungi" id="MAPG_01504T0">
    <property type="protein sequence ID" value="MAPG_01504T0"/>
    <property type="gene ID" value="MAPG_01504"/>
</dbReference>
<keyword evidence="4" id="KW-1185">Reference proteome</keyword>
<protein>
    <submittedName>
        <fullName evidence="2 3">Uncharacterized protein</fullName>
    </submittedName>
</protein>
<keyword evidence="1" id="KW-0732">Signal</keyword>
<reference evidence="3" key="4">
    <citation type="journal article" date="2015" name="G3 (Bethesda)">
        <title>Genome sequences of three phytopathogenic species of the Magnaporthaceae family of fungi.</title>
        <authorList>
            <person name="Okagaki L.H."/>
            <person name="Nunes C.C."/>
            <person name="Sailsbery J."/>
            <person name="Clay B."/>
            <person name="Brown D."/>
            <person name="John T."/>
            <person name="Oh Y."/>
            <person name="Young N."/>
            <person name="Fitzgerald M."/>
            <person name="Haas B.J."/>
            <person name="Zeng Q."/>
            <person name="Young S."/>
            <person name="Adiconis X."/>
            <person name="Fan L."/>
            <person name="Levin J.Z."/>
            <person name="Mitchell T.K."/>
            <person name="Okubara P.A."/>
            <person name="Farman M.L."/>
            <person name="Kohn L.M."/>
            <person name="Birren B."/>
            <person name="Ma L.-J."/>
            <person name="Dean R.A."/>
        </authorList>
    </citation>
    <scope>NUCLEOTIDE SEQUENCE</scope>
    <source>
        <strain evidence="3">ATCC 64411 / 73-15</strain>
    </source>
</reference>
<feature type="chain" id="PRO_5009385172" evidence="1">
    <location>
        <begin position="20"/>
        <end position="158"/>
    </location>
</feature>
<feature type="signal peptide" evidence="1">
    <location>
        <begin position="1"/>
        <end position="19"/>
    </location>
</feature>
<proteinExistence type="predicted"/>
<sequence length="158" mass="17077">MERPHHPLAFAEALILVRAASPALVARNQAPLLVIKHVGSGFQAQEGRGLGPVSELARPRSPGFYAPALPLALLNRLPFPPSHGWIDDGSRSGSVSESPGVWLGGRTKTERLSKNAYVRQSRQIAFSHFCSIQLLRPLRLRILAGPRVLSPVLGGDQV</sequence>
<evidence type="ECO:0000313" key="3">
    <source>
        <dbReference type="EnsemblFungi" id="MAPG_01504T0"/>
    </source>
</evidence>
<dbReference type="EMBL" id="GL876966">
    <property type="protein sequence ID" value="KLU82432.1"/>
    <property type="molecule type" value="Genomic_DNA"/>
</dbReference>
<evidence type="ECO:0000313" key="4">
    <source>
        <dbReference type="Proteomes" id="UP000011715"/>
    </source>
</evidence>
<dbReference type="VEuPathDB" id="FungiDB:MAPG_01504"/>
<reference evidence="3" key="5">
    <citation type="submission" date="2015-06" db="UniProtKB">
        <authorList>
            <consortium name="EnsemblFungi"/>
        </authorList>
    </citation>
    <scope>IDENTIFICATION</scope>
    <source>
        <strain evidence="3">ATCC 64411</strain>
    </source>
</reference>
<organism evidence="3 4">
    <name type="scientific">Magnaporthiopsis poae (strain ATCC 64411 / 73-15)</name>
    <name type="common">Kentucky bluegrass fungus</name>
    <name type="synonym">Magnaporthe poae</name>
    <dbReference type="NCBI Taxonomy" id="644358"/>
    <lineage>
        <taxon>Eukaryota</taxon>
        <taxon>Fungi</taxon>
        <taxon>Dikarya</taxon>
        <taxon>Ascomycota</taxon>
        <taxon>Pezizomycotina</taxon>
        <taxon>Sordariomycetes</taxon>
        <taxon>Sordariomycetidae</taxon>
        <taxon>Magnaporthales</taxon>
        <taxon>Magnaporthaceae</taxon>
        <taxon>Magnaporthiopsis</taxon>
    </lineage>
</organism>
<dbReference type="AlphaFoldDB" id="A0A0C4DNV7"/>
<name>A0A0C4DNV7_MAGP6</name>
<dbReference type="Proteomes" id="UP000011715">
    <property type="component" value="Unassembled WGS sequence"/>
</dbReference>
<dbReference type="EMBL" id="ADBL01000363">
    <property type="status" value="NOT_ANNOTATED_CDS"/>
    <property type="molecule type" value="Genomic_DNA"/>
</dbReference>